<keyword evidence="2" id="KW-1185">Reference proteome</keyword>
<comment type="caution">
    <text evidence="1">The sequence shown here is derived from an EMBL/GenBank/DDBJ whole genome shotgun (WGS) entry which is preliminary data.</text>
</comment>
<protein>
    <recommendedName>
        <fullName evidence="3">DUF1934 domain-containing protein</fullName>
    </recommendedName>
</protein>
<organism evidence="1 2">
    <name type="scientific">Aedoeadaptatus acetigenes</name>
    <dbReference type="NCBI Taxonomy" id="2981723"/>
    <lineage>
        <taxon>Bacteria</taxon>
        <taxon>Bacillati</taxon>
        <taxon>Bacillota</taxon>
        <taxon>Tissierellia</taxon>
        <taxon>Tissierellales</taxon>
        <taxon>Peptoniphilaceae</taxon>
        <taxon>Aedoeadaptatus</taxon>
    </lineage>
</organism>
<dbReference type="Proteomes" id="UP001481872">
    <property type="component" value="Unassembled WGS sequence"/>
</dbReference>
<accession>A0ABV1J7S7</accession>
<proteinExistence type="predicted"/>
<evidence type="ECO:0000313" key="2">
    <source>
        <dbReference type="Proteomes" id="UP001481872"/>
    </source>
</evidence>
<name>A0ABV1J7S7_9FIRM</name>
<sequence length="147" mass="16949">MTDYKKTKDTGDRFSLHDAHIIAMDFDYDSGELRLLPQYGFVDTAADDMVDGEVIITGVSAEDSYIYIMEYKNVLTGNVGSFVGEKMTLTTFYDAFHSKFKAMDIMSTYHGYKNCFITGFLSRGDEALEIYMDIFYRGDFIYRVREK</sequence>
<gene>
    <name evidence="1" type="ORF">AAA081_08120</name>
</gene>
<evidence type="ECO:0008006" key="3">
    <source>
        <dbReference type="Google" id="ProtNLM"/>
    </source>
</evidence>
<dbReference type="RefSeq" id="WP_349054539.1">
    <property type="nucleotide sequence ID" value="NZ_JBBNPS010000031.1"/>
</dbReference>
<reference evidence="1 2" key="1">
    <citation type="submission" date="2024-04" db="EMBL/GenBank/DDBJ databases">
        <title>Human intestinal bacterial collection.</title>
        <authorList>
            <person name="Pauvert C."/>
            <person name="Hitch T.C.A."/>
            <person name="Clavel T."/>
        </authorList>
    </citation>
    <scope>NUCLEOTIDE SEQUENCE [LARGE SCALE GENOMIC DNA]</scope>
    <source>
        <strain evidence="1 2">CLA-SR-H026</strain>
    </source>
</reference>
<evidence type="ECO:0000313" key="1">
    <source>
        <dbReference type="EMBL" id="MEQ3354256.1"/>
    </source>
</evidence>
<dbReference type="EMBL" id="JBBNPS010000031">
    <property type="protein sequence ID" value="MEQ3354256.1"/>
    <property type="molecule type" value="Genomic_DNA"/>
</dbReference>